<evidence type="ECO:0000313" key="1">
    <source>
        <dbReference type="EMBL" id="KGM36176.1"/>
    </source>
</evidence>
<protein>
    <submittedName>
        <fullName evidence="1">Uncharacterized protein</fullName>
    </submittedName>
</protein>
<accession>A0A0A0DBT5</accession>
<dbReference type="EMBL" id="JANX01000001">
    <property type="protein sequence ID" value="KGM36176.1"/>
    <property type="molecule type" value="Genomic_DNA"/>
</dbReference>
<comment type="caution">
    <text evidence="1">The sequence shown here is derived from an EMBL/GenBank/DDBJ whole genome shotgun (WGS) entry which is preliminary data.</text>
</comment>
<organism evidence="1 2">
    <name type="scientific">Inquilinus limosus MP06</name>
    <dbReference type="NCBI Taxonomy" id="1398085"/>
    <lineage>
        <taxon>Bacteria</taxon>
        <taxon>Pseudomonadati</taxon>
        <taxon>Pseudomonadota</taxon>
        <taxon>Alphaproteobacteria</taxon>
        <taxon>Rhodospirillales</taxon>
        <taxon>Rhodospirillaceae</taxon>
        <taxon>Inquilinus</taxon>
    </lineage>
</organism>
<dbReference type="Proteomes" id="UP000029995">
    <property type="component" value="Unassembled WGS sequence"/>
</dbReference>
<gene>
    <name evidence="1" type="ORF">P409_00580</name>
</gene>
<dbReference type="OrthoDB" id="8480335at2"/>
<reference evidence="1 2" key="1">
    <citation type="submission" date="2014-01" db="EMBL/GenBank/DDBJ databases">
        <title>Genome sequence determination for a cystic fibrosis isolate, Inquilinus limosus.</title>
        <authorList>
            <person name="Pino M."/>
            <person name="Di Conza J."/>
            <person name="Gutkind G."/>
        </authorList>
    </citation>
    <scope>NUCLEOTIDE SEQUENCE [LARGE SCALE GENOMIC DNA]</scope>
    <source>
        <strain evidence="1 2">MP06</strain>
    </source>
</reference>
<proteinExistence type="predicted"/>
<evidence type="ECO:0000313" key="2">
    <source>
        <dbReference type="Proteomes" id="UP000029995"/>
    </source>
</evidence>
<name>A0A0A0DBT5_9PROT</name>
<dbReference type="RefSeq" id="WP_034830626.1">
    <property type="nucleotide sequence ID" value="NZ_JANX01000001.1"/>
</dbReference>
<dbReference type="AlphaFoldDB" id="A0A0A0DBT5"/>
<sequence>MHDPKIGEIITNPDAKRDAIHFAVAPVTAAHHLRPGDRVQLRDDGTATNATDKVIGIVDPFLDENVKKGDRFFLFLMPNTITSLRHAWAHPAFPDEQLGEIAPQNPVKATESRQWIEEFASSMGYTYDEVMTAANDLADDEWDYTYDNSEKYKDRDWEEFWPHWEQVTGRTKPEHIYGGAPYSCAC</sequence>